<dbReference type="EC" id="4.1.1.17" evidence="7"/>
<dbReference type="GO" id="GO:0004586">
    <property type="term" value="F:ornithine decarboxylase activity"/>
    <property type="evidence" value="ECO:0007669"/>
    <property type="project" value="UniProtKB-EC"/>
</dbReference>
<dbReference type="PANTHER" id="PTHR11482">
    <property type="entry name" value="ARGININE/DIAMINOPIMELATE/ORNITHINE DECARBOXYLASE"/>
    <property type="match status" value="1"/>
</dbReference>
<evidence type="ECO:0000256" key="5">
    <source>
        <dbReference type="ARBA" id="ARBA00023239"/>
    </source>
</evidence>
<evidence type="ECO:0000256" key="8">
    <source>
        <dbReference type="ARBA" id="ARBA00046672"/>
    </source>
</evidence>
<comment type="similarity">
    <text evidence="2">Belongs to the Orn/Lys/Arg decarboxylase class-II family.</text>
</comment>
<gene>
    <name evidence="11" type="primary">jg27636</name>
    <name evidence="11" type="ORF">PAEG_LOCUS21367</name>
</gene>
<dbReference type="PRINTS" id="PR01179">
    <property type="entry name" value="ODADCRBXLASE"/>
</dbReference>
<dbReference type="OrthoDB" id="5034579at2759"/>
<name>A0A8S4S7G4_9NEOP</name>
<evidence type="ECO:0000256" key="1">
    <source>
        <dbReference type="ARBA" id="ARBA00001933"/>
    </source>
</evidence>
<comment type="catalytic activity">
    <reaction evidence="9">
        <text>L-ornithine + H(+) = putrescine + CO2</text>
        <dbReference type="Rhea" id="RHEA:22964"/>
        <dbReference type="ChEBI" id="CHEBI:15378"/>
        <dbReference type="ChEBI" id="CHEBI:16526"/>
        <dbReference type="ChEBI" id="CHEBI:46911"/>
        <dbReference type="ChEBI" id="CHEBI:326268"/>
        <dbReference type="EC" id="4.1.1.17"/>
    </reaction>
</comment>
<dbReference type="InterPro" id="IPR000183">
    <property type="entry name" value="Orn/DAP/Arg_de-COase"/>
</dbReference>
<dbReference type="InterPro" id="IPR029066">
    <property type="entry name" value="PLP-binding_barrel"/>
</dbReference>
<evidence type="ECO:0000256" key="4">
    <source>
        <dbReference type="ARBA" id="ARBA00023115"/>
    </source>
</evidence>
<evidence type="ECO:0000259" key="10">
    <source>
        <dbReference type="Pfam" id="PF02784"/>
    </source>
</evidence>
<comment type="cofactor">
    <cofactor evidence="1">
        <name>pyridoxal 5'-phosphate</name>
        <dbReference type="ChEBI" id="CHEBI:597326"/>
    </cofactor>
</comment>
<evidence type="ECO:0000256" key="7">
    <source>
        <dbReference type="ARBA" id="ARBA00034138"/>
    </source>
</evidence>
<keyword evidence="12" id="KW-1185">Reference proteome</keyword>
<sequence length="175" mass="19769">MKVVEEEQHVVVMEGPWSPVNIIRDIVDEGTQEDPFYVMDLGEVVARFREWKELMPRVEPFYAVKCNDDKLMVSTLAALGAGFDCASKAEIQLVTSIGVRPDRIIFANPAKPASHIRWASAAGVTTMTFDSETELMKIKQYMPHAQLVAFCLLRSFTLKFITIIIETHHNQNPTT</sequence>
<dbReference type="Proteomes" id="UP000838756">
    <property type="component" value="Unassembled WGS sequence"/>
</dbReference>
<keyword evidence="3" id="KW-0663">Pyridoxal phosphate</keyword>
<dbReference type="PRINTS" id="PR01182">
    <property type="entry name" value="ORNDCRBXLASE"/>
</dbReference>
<keyword evidence="5" id="KW-0456">Lyase</keyword>
<accession>A0A8S4S7G4</accession>
<protein>
    <recommendedName>
        <fullName evidence="7">ornithine decarboxylase</fullName>
        <ecNumber evidence="7">4.1.1.17</ecNumber>
    </recommendedName>
</protein>
<reference evidence="11" key="1">
    <citation type="submission" date="2022-03" db="EMBL/GenBank/DDBJ databases">
        <authorList>
            <person name="Lindestad O."/>
        </authorList>
    </citation>
    <scope>NUCLEOTIDE SEQUENCE</scope>
</reference>
<dbReference type="Pfam" id="PF02784">
    <property type="entry name" value="Orn_Arg_deC_N"/>
    <property type="match status" value="1"/>
</dbReference>
<organism evidence="11 12">
    <name type="scientific">Pararge aegeria aegeria</name>
    <dbReference type="NCBI Taxonomy" id="348720"/>
    <lineage>
        <taxon>Eukaryota</taxon>
        <taxon>Metazoa</taxon>
        <taxon>Ecdysozoa</taxon>
        <taxon>Arthropoda</taxon>
        <taxon>Hexapoda</taxon>
        <taxon>Insecta</taxon>
        <taxon>Pterygota</taxon>
        <taxon>Neoptera</taxon>
        <taxon>Endopterygota</taxon>
        <taxon>Lepidoptera</taxon>
        <taxon>Glossata</taxon>
        <taxon>Ditrysia</taxon>
        <taxon>Papilionoidea</taxon>
        <taxon>Nymphalidae</taxon>
        <taxon>Satyrinae</taxon>
        <taxon>Satyrini</taxon>
        <taxon>Parargina</taxon>
        <taxon>Pararge</taxon>
    </lineage>
</organism>
<dbReference type="GO" id="GO:0005737">
    <property type="term" value="C:cytoplasm"/>
    <property type="evidence" value="ECO:0007669"/>
    <property type="project" value="TreeGrafter"/>
</dbReference>
<feature type="domain" description="Orn/DAP/Arg decarboxylase 2 N-terminal" evidence="10">
    <location>
        <begin position="41"/>
        <end position="148"/>
    </location>
</feature>
<dbReference type="PANTHER" id="PTHR11482:SF6">
    <property type="entry name" value="ORNITHINE DECARBOXYLASE 1-RELATED"/>
    <property type="match status" value="1"/>
</dbReference>
<dbReference type="GO" id="GO:0033387">
    <property type="term" value="P:putrescine biosynthetic process from arginine, via ornithine"/>
    <property type="evidence" value="ECO:0007669"/>
    <property type="project" value="TreeGrafter"/>
</dbReference>
<evidence type="ECO:0000256" key="9">
    <source>
        <dbReference type="ARBA" id="ARBA00049127"/>
    </source>
</evidence>
<evidence type="ECO:0000313" key="11">
    <source>
        <dbReference type="EMBL" id="CAH2246368.1"/>
    </source>
</evidence>
<proteinExistence type="inferred from homology"/>
<comment type="pathway">
    <text evidence="6">Amine and polyamine biosynthesis; putrescine biosynthesis via L-ornithine pathway; putrescine from L-ornithine: step 1/1.</text>
</comment>
<dbReference type="EMBL" id="CAKXAJ010025932">
    <property type="protein sequence ID" value="CAH2246368.1"/>
    <property type="molecule type" value="Genomic_DNA"/>
</dbReference>
<dbReference type="InterPro" id="IPR002433">
    <property type="entry name" value="Orn_de-COase"/>
</dbReference>
<dbReference type="SUPFAM" id="SSF51419">
    <property type="entry name" value="PLP-binding barrel"/>
    <property type="match status" value="1"/>
</dbReference>
<dbReference type="Gene3D" id="3.20.20.10">
    <property type="entry name" value="Alanine racemase"/>
    <property type="match status" value="1"/>
</dbReference>
<evidence type="ECO:0000256" key="6">
    <source>
        <dbReference type="ARBA" id="ARBA00034115"/>
    </source>
</evidence>
<comment type="subunit">
    <text evidence="8">Homodimer. Only the dimer is catalytically active, as the active sites are constructed of residues from both monomers.</text>
</comment>
<evidence type="ECO:0000256" key="2">
    <source>
        <dbReference type="ARBA" id="ARBA00008872"/>
    </source>
</evidence>
<dbReference type="AlphaFoldDB" id="A0A8S4S7G4"/>
<dbReference type="PROSITE" id="PS00878">
    <property type="entry name" value="ODR_DC_2_1"/>
    <property type="match status" value="1"/>
</dbReference>
<evidence type="ECO:0000313" key="12">
    <source>
        <dbReference type="Proteomes" id="UP000838756"/>
    </source>
</evidence>
<keyword evidence="4" id="KW-0620">Polyamine biosynthesis</keyword>
<evidence type="ECO:0000256" key="3">
    <source>
        <dbReference type="ARBA" id="ARBA00022898"/>
    </source>
</evidence>
<dbReference type="InterPro" id="IPR022644">
    <property type="entry name" value="De-COase2_N"/>
</dbReference>
<dbReference type="InterPro" id="IPR022653">
    <property type="entry name" value="De-COase2_pyr-phos_BS"/>
</dbReference>
<comment type="caution">
    <text evidence="11">The sequence shown here is derived from an EMBL/GenBank/DDBJ whole genome shotgun (WGS) entry which is preliminary data.</text>
</comment>